<dbReference type="RefSeq" id="WP_343798408.1">
    <property type="nucleotide sequence ID" value="NZ_BAAADJ010000019.1"/>
</dbReference>
<evidence type="ECO:0000259" key="1">
    <source>
        <dbReference type="PROSITE" id="PS51186"/>
    </source>
</evidence>
<dbReference type="Proteomes" id="UP001500782">
    <property type="component" value="Unassembled WGS sequence"/>
</dbReference>
<dbReference type="Gene3D" id="3.40.630.30">
    <property type="match status" value="1"/>
</dbReference>
<feature type="domain" description="N-acetyltransferase" evidence="1">
    <location>
        <begin position="141"/>
        <end position="280"/>
    </location>
</feature>
<protein>
    <submittedName>
        <fullName evidence="2">GNAT family N-acetyltransferase</fullName>
    </submittedName>
</protein>
<name>A0ABN0W7R3_9BACI</name>
<evidence type="ECO:0000313" key="2">
    <source>
        <dbReference type="EMBL" id="GAA0328204.1"/>
    </source>
</evidence>
<dbReference type="InterPro" id="IPR016181">
    <property type="entry name" value="Acyl_CoA_acyltransferase"/>
</dbReference>
<evidence type="ECO:0000313" key="3">
    <source>
        <dbReference type="Proteomes" id="UP001500782"/>
    </source>
</evidence>
<dbReference type="InterPro" id="IPR013653">
    <property type="entry name" value="GCN5-like_dom"/>
</dbReference>
<accession>A0ABN0W7R3</accession>
<dbReference type="PANTHER" id="PTHR31143:SF2">
    <property type="entry name" value="FR47-LIKE DOMAIN-CONTAINING PROTEIN-RELATED"/>
    <property type="match status" value="1"/>
</dbReference>
<dbReference type="EMBL" id="BAAADJ010000019">
    <property type="protein sequence ID" value="GAA0328204.1"/>
    <property type="molecule type" value="Genomic_DNA"/>
</dbReference>
<dbReference type="Pfam" id="PF08445">
    <property type="entry name" value="FR47"/>
    <property type="match status" value="1"/>
</dbReference>
<dbReference type="PANTHER" id="PTHR31143">
    <property type="match status" value="1"/>
</dbReference>
<sequence>MKWNTYTDLHVFKQKVEDFLLKKEEANNLILGILKRLVSLENVFAASIEKDETVVAAFLQTPPHSLVVVVDEQFSTDEIISYSIKNLKEELPSLPGINSTKTVSHHFAKEWSKLMNLSYRVHMEQCMMACDQVQPIQISEGTLQIAKPEHASLLTDWLLEFVEESDLLPVIRMNAESLIQQSIQGENLYTWSVGDEIVSMVNKTRETKNSIGINQVYTPPSHRNKGYASSAVHQLTEQLLKQYKSCVLYTDLANPTSNSIYKKIGYKPIEECSHILFSQQ</sequence>
<reference evidence="2 3" key="1">
    <citation type="journal article" date="2019" name="Int. J. Syst. Evol. Microbiol.">
        <title>The Global Catalogue of Microorganisms (GCM) 10K type strain sequencing project: providing services to taxonomists for standard genome sequencing and annotation.</title>
        <authorList>
            <consortium name="The Broad Institute Genomics Platform"/>
            <consortium name="The Broad Institute Genome Sequencing Center for Infectious Disease"/>
            <person name="Wu L."/>
            <person name="Ma J."/>
        </authorList>
    </citation>
    <scope>NUCLEOTIDE SEQUENCE [LARGE SCALE GENOMIC DNA]</scope>
    <source>
        <strain evidence="2 3">JCM 9731</strain>
    </source>
</reference>
<dbReference type="SUPFAM" id="SSF55729">
    <property type="entry name" value="Acyl-CoA N-acyltransferases (Nat)"/>
    <property type="match status" value="1"/>
</dbReference>
<dbReference type="PROSITE" id="PS51186">
    <property type="entry name" value="GNAT"/>
    <property type="match status" value="1"/>
</dbReference>
<dbReference type="InterPro" id="IPR027365">
    <property type="entry name" value="GNAT_acetyltra_YdfB-like"/>
</dbReference>
<keyword evidence="3" id="KW-1185">Reference proteome</keyword>
<organism evidence="2 3">
    <name type="scientific">Bacillus carboniphilus</name>
    <dbReference type="NCBI Taxonomy" id="86663"/>
    <lineage>
        <taxon>Bacteria</taxon>
        <taxon>Bacillati</taxon>
        <taxon>Bacillota</taxon>
        <taxon>Bacilli</taxon>
        <taxon>Bacillales</taxon>
        <taxon>Bacillaceae</taxon>
        <taxon>Bacillus</taxon>
    </lineage>
</organism>
<dbReference type="InterPro" id="IPR000182">
    <property type="entry name" value="GNAT_dom"/>
</dbReference>
<comment type="caution">
    <text evidence="2">The sequence shown here is derived from an EMBL/GenBank/DDBJ whole genome shotgun (WGS) entry which is preliminary data.</text>
</comment>
<proteinExistence type="predicted"/>
<gene>
    <name evidence="2" type="ORF">GCM10008967_18370</name>
</gene>